<proteinExistence type="predicted"/>
<evidence type="ECO:0000256" key="3">
    <source>
        <dbReference type="ARBA" id="ARBA00012438"/>
    </source>
</evidence>
<dbReference type="PROSITE" id="PS50109">
    <property type="entry name" value="HIS_KIN"/>
    <property type="match status" value="1"/>
</dbReference>
<dbReference type="EC" id="2.7.13.3" evidence="3"/>
<dbReference type="SUPFAM" id="SSF47384">
    <property type="entry name" value="Homodimeric domain of signal transducing histidine kinase"/>
    <property type="match status" value="1"/>
</dbReference>
<keyword evidence="11 12" id="KW-0472">Membrane</keyword>
<dbReference type="InterPro" id="IPR036097">
    <property type="entry name" value="HisK_dim/P_sf"/>
</dbReference>
<dbReference type="CDD" id="cd00082">
    <property type="entry name" value="HisKA"/>
    <property type="match status" value="1"/>
</dbReference>
<dbReference type="SMART" id="SM00388">
    <property type="entry name" value="HisKA"/>
    <property type="match status" value="1"/>
</dbReference>
<dbReference type="SUPFAM" id="SSF55874">
    <property type="entry name" value="ATPase domain of HSP90 chaperone/DNA topoisomerase II/histidine kinase"/>
    <property type="match status" value="1"/>
</dbReference>
<dbReference type="PANTHER" id="PTHR43711:SF31">
    <property type="entry name" value="HISTIDINE KINASE"/>
    <property type="match status" value="1"/>
</dbReference>
<organism evidence="14 15">
    <name type="scientific">Candidatus Kaiserbacteria bacterium CG10_big_fil_rev_8_21_14_0_10_56_12</name>
    <dbReference type="NCBI Taxonomy" id="1974611"/>
    <lineage>
        <taxon>Bacteria</taxon>
        <taxon>Candidatus Kaiseribacteriota</taxon>
    </lineage>
</organism>
<evidence type="ECO:0000256" key="5">
    <source>
        <dbReference type="ARBA" id="ARBA00022553"/>
    </source>
</evidence>
<dbReference type="InterPro" id="IPR036890">
    <property type="entry name" value="HATPase_C_sf"/>
</dbReference>
<dbReference type="Pfam" id="PF05228">
    <property type="entry name" value="CHASE4"/>
    <property type="match status" value="1"/>
</dbReference>
<dbReference type="Gene3D" id="1.10.287.130">
    <property type="match status" value="1"/>
</dbReference>
<keyword evidence="9" id="KW-0067">ATP-binding</keyword>
<evidence type="ECO:0000256" key="2">
    <source>
        <dbReference type="ARBA" id="ARBA00004236"/>
    </source>
</evidence>
<name>A0A2H0U9T1_9BACT</name>
<feature type="domain" description="Histidine kinase" evidence="13">
    <location>
        <begin position="356"/>
        <end position="577"/>
    </location>
</feature>
<feature type="transmembrane region" description="Helical" evidence="12">
    <location>
        <begin position="7"/>
        <end position="30"/>
    </location>
</feature>
<protein>
    <recommendedName>
        <fullName evidence="3">histidine kinase</fullName>
        <ecNumber evidence="3">2.7.13.3</ecNumber>
    </recommendedName>
</protein>
<dbReference type="InterPro" id="IPR003661">
    <property type="entry name" value="HisK_dim/P_dom"/>
</dbReference>
<evidence type="ECO:0000256" key="6">
    <source>
        <dbReference type="ARBA" id="ARBA00022679"/>
    </source>
</evidence>
<evidence type="ECO:0000256" key="11">
    <source>
        <dbReference type="ARBA" id="ARBA00023136"/>
    </source>
</evidence>
<dbReference type="PRINTS" id="PR00344">
    <property type="entry name" value="BCTRLSENSOR"/>
</dbReference>
<reference evidence="15" key="1">
    <citation type="submission" date="2017-09" db="EMBL/GenBank/DDBJ databases">
        <title>Depth-based differentiation of microbial function through sediment-hosted aquifers and enrichment of novel symbionts in the deep terrestrial subsurface.</title>
        <authorList>
            <person name="Probst A.J."/>
            <person name="Ladd B."/>
            <person name="Jarett J.K."/>
            <person name="Geller-Mcgrath D.E."/>
            <person name="Sieber C.M.K."/>
            <person name="Emerson J.B."/>
            <person name="Anantharaman K."/>
            <person name="Thomas B.C."/>
            <person name="Malmstrom R."/>
            <person name="Stieglmeier M."/>
            <person name="Klingl A."/>
            <person name="Woyke T."/>
            <person name="Ryan C.M."/>
            <person name="Banfield J.F."/>
        </authorList>
    </citation>
    <scope>NUCLEOTIDE SEQUENCE [LARGE SCALE GENOMIC DNA]</scope>
</reference>
<feature type="transmembrane region" description="Helical" evidence="12">
    <location>
        <begin position="273"/>
        <end position="295"/>
    </location>
</feature>
<dbReference type="SMART" id="SM00387">
    <property type="entry name" value="HATPase_c"/>
    <property type="match status" value="1"/>
</dbReference>
<dbReference type="GO" id="GO:0000155">
    <property type="term" value="F:phosphorelay sensor kinase activity"/>
    <property type="evidence" value="ECO:0007669"/>
    <property type="project" value="InterPro"/>
</dbReference>
<evidence type="ECO:0000256" key="12">
    <source>
        <dbReference type="SAM" id="Phobius"/>
    </source>
</evidence>
<evidence type="ECO:0000256" key="4">
    <source>
        <dbReference type="ARBA" id="ARBA00022475"/>
    </source>
</evidence>
<dbReference type="InterPro" id="IPR005467">
    <property type="entry name" value="His_kinase_dom"/>
</dbReference>
<keyword evidence="6" id="KW-0808">Transferase</keyword>
<dbReference type="InterPro" id="IPR050736">
    <property type="entry name" value="Sensor_HK_Regulatory"/>
</dbReference>
<dbReference type="PANTHER" id="PTHR43711">
    <property type="entry name" value="TWO-COMPONENT HISTIDINE KINASE"/>
    <property type="match status" value="1"/>
</dbReference>
<sequence>MRIRRKMFIIIGSAFVGILLIFAFSGILLLRGFSSAEDQEVRGNVLRAAGVFNSAVDNLAIKIYDWSAWDDTYAFIADHNKAYIASNLTSESLQSIGVNMMLFIDRSGTLVEAKNIDMTTLADLPLPPGLLPYLEQGSPLFEYTDLTGVRKGVIALPSGLLLVAARPIETSTQDGPIRGTLIFGKYIDQAFVAELSRTIDFPLTLEAYSKAPQSPDFMPAMQAFATGNTTAVVPISQLSIAGYTVINGVNGQPALVLRAVMDRHTIALGQKTILTYFTFILLTLALISIGMWFLVYKFVLSRLTRLTTLVATSTTTHQQEIVLSGHDEFSNLAEVINTLTTKLTQIDIAKTEFVSLASHQLRTPLTSISWYTEMLLAGDAGTLSPAQIKYLKAIYVGNRRMVALVNALLNVSRLELGTLVFETRPTDVVAIAKNSVEEQQPQIVAKKIQFTAEYGTDIPIISTDPKLFRMVIQNLLSNAIKYTPEGGTVTYTMRLNPARDALLISVSDTGYGIPQNQQDKIFTKLFRADNARAKEVEGTGLGLYIVKSIVEHSGGKVWFESEVGKGSTFHASVPLEARDTLSNI</sequence>
<evidence type="ECO:0000256" key="8">
    <source>
        <dbReference type="ARBA" id="ARBA00022777"/>
    </source>
</evidence>
<evidence type="ECO:0000256" key="7">
    <source>
        <dbReference type="ARBA" id="ARBA00022741"/>
    </source>
</evidence>
<gene>
    <name evidence="14" type="ORF">COU19_01875</name>
</gene>
<dbReference type="Pfam" id="PF02518">
    <property type="entry name" value="HATPase_c"/>
    <property type="match status" value="1"/>
</dbReference>
<dbReference type="GO" id="GO:0005886">
    <property type="term" value="C:plasma membrane"/>
    <property type="evidence" value="ECO:0007669"/>
    <property type="project" value="UniProtKB-SubCell"/>
</dbReference>
<evidence type="ECO:0000313" key="14">
    <source>
        <dbReference type="EMBL" id="PIR83169.1"/>
    </source>
</evidence>
<dbReference type="Pfam" id="PF00512">
    <property type="entry name" value="HisKA"/>
    <property type="match status" value="1"/>
</dbReference>
<dbReference type="InterPro" id="IPR004358">
    <property type="entry name" value="Sig_transdc_His_kin-like_C"/>
</dbReference>
<evidence type="ECO:0000256" key="1">
    <source>
        <dbReference type="ARBA" id="ARBA00000085"/>
    </source>
</evidence>
<evidence type="ECO:0000313" key="15">
    <source>
        <dbReference type="Proteomes" id="UP000230179"/>
    </source>
</evidence>
<evidence type="ECO:0000256" key="10">
    <source>
        <dbReference type="ARBA" id="ARBA00023012"/>
    </source>
</evidence>
<keyword evidence="7" id="KW-0547">Nucleotide-binding</keyword>
<keyword evidence="8" id="KW-0418">Kinase</keyword>
<dbReference type="InterPro" id="IPR007892">
    <property type="entry name" value="CHASE4"/>
</dbReference>
<dbReference type="Proteomes" id="UP000230179">
    <property type="component" value="Unassembled WGS sequence"/>
</dbReference>
<keyword evidence="5" id="KW-0597">Phosphoprotein</keyword>
<accession>A0A2H0U9T1</accession>
<dbReference type="Gene3D" id="3.30.565.10">
    <property type="entry name" value="Histidine kinase-like ATPase, C-terminal domain"/>
    <property type="match status" value="1"/>
</dbReference>
<keyword evidence="4" id="KW-1003">Cell membrane</keyword>
<dbReference type="GO" id="GO:0005524">
    <property type="term" value="F:ATP binding"/>
    <property type="evidence" value="ECO:0007669"/>
    <property type="project" value="UniProtKB-KW"/>
</dbReference>
<keyword evidence="12" id="KW-1133">Transmembrane helix</keyword>
<keyword evidence="12" id="KW-0812">Transmembrane</keyword>
<dbReference type="AlphaFoldDB" id="A0A2H0U9T1"/>
<evidence type="ECO:0000259" key="13">
    <source>
        <dbReference type="PROSITE" id="PS50109"/>
    </source>
</evidence>
<comment type="caution">
    <text evidence="14">The sequence shown here is derived from an EMBL/GenBank/DDBJ whole genome shotgun (WGS) entry which is preliminary data.</text>
</comment>
<comment type="catalytic activity">
    <reaction evidence="1">
        <text>ATP + protein L-histidine = ADP + protein N-phospho-L-histidine.</text>
        <dbReference type="EC" id="2.7.13.3"/>
    </reaction>
</comment>
<dbReference type="InterPro" id="IPR003594">
    <property type="entry name" value="HATPase_dom"/>
</dbReference>
<comment type="subcellular location">
    <subcellularLocation>
        <location evidence="2">Cell membrane</location>
    </subcellularLocation>
</comment>
<dbReference type="EMBL" id="PFBL01000016">
    <property type="protein sequence ID" value="PIR83169.1"/>
    <property type="molecule type" value="Genomic_DNA"/>
</dbReference>
<evidence type="ECO:0000256" key="9">
    <source>
        <dbReference type="ARBA" id="ARBA00022840"/>
    </source>
</evidence>
<dbReference type="FunFam" id="3.30.565.10:FF:000023">
    <property type="entry name" value="PAS domain-containing sensor histidine kinase"/>
    <property type="match status" value="1"/>
</dbReference>
<keyword evidence="10" id="KW-0902">Two-component regulatory system</keyword>